<accession>A0ABR5IZ26</accession>
<proteinExistence type="predicted"/>
<protein>
    <submittedName>
        <fullName evidence="1">Uncharacterized protein</fullName>
    </submittedName>
</protein>
<sequence length="95" mass="10144">MTGHNPTHTTFSFAPPTDDALAWHLRLDDLAEKITQSFPGAFTQLQHELGPRDADALSFAVQVSDGEWLEGLATTPYEGMGSVMVLDASAAEAAV</sequence>
<dbReference type="Proteomes" id="UP000037020">
    <property type="component" value="Unassembled WGS sequence"/>
</dbReference>
<reference evidence="1 2" key="1">
    <citation type="submission" date="2015-07" db="EMBL/GenBank/DDBJ databases">
        <authorList>
            <person name="Ju K.-S."/>
            <person name="Doroghazi J.R."/>
            <person name="Metcalf W.W."/>
        </authorList>
    </citation>
    <scope>NUCLEOTIDE SEQUENCE [LARGE SCALE GENOMIC DNA]</scope>
    <source>
        <strain evidence="1 2">NRRL B-3589</strain>
    </source>
</reference>
<evidence type="ECO:0000313" key="2">
    <source>
        <dbReference type="Proteomes" id="UP000037020"/>
    </source>
</evidence>
<evidence type="ECO:0000313" key="1">
    <source>
        <dbReference type="EMBL" id="KOG86418.1"/>
    </source>
</evidence>
<dbReference type="EMBL" id="LGUT01002849">
    <property type="protein sequence ID" value="KOG86418.1"/>
    <property type="molecule type" value="Genomic_DNA"/>
</dbReference>
<comment type="caution">
    <text evidence="1">The sequence shown here is derived from an EMBL/GenBank/DDBJ whole genome shotgun (WGS) entry which is preliminary data.</text>
</comment>
<gene>
    <name evidence="1" type="ORF">ADK38_31170</name>
</gene>
<keyword evidence="2" id="KW-1185">Reference proteome</keyword>
<name>A0ABR5IZ26_9ACTN</name>
<organism evidence="1 2">
    <name type="scientific">Streptomyces varsoviensis</name>
    <dbReference type="NCBI Taxonomy" id="67373"/>
    <lineage>
        <taxon>Bacteria</taxon>
        <taxon>Bacillati</taxon>
        <taxon>Actinomycetota</taxon>
        <taxon>Actinomycetes</taxon>
        <taxon>Kitasatosporales</taxon>
        <taxon>Streptomycetaceae</taxon>
        <taxon>Streptomyces</taxon>
    </lineage>
</organism>
<feature type="non-terminal residue" evidence="1">
    <location>
        <position position="95"/>
    </location>
</feature>